<name>A0A1W0X5M1_HYPEX</name>
<feature type="domain" description="GST C-terminal" evidence="4">
    <location>
        <begin position="81"/>
        <end position="203"/>
    </location>
</feature>
<dbReference type="FunFam" id="3.40.30.10:FF:000035">
    <property type="entry name" value="hematopoietic prostaglandin D synthase"/>
    <property type="match status" value="1"/>
</dbReference>
<evidence type="ECO:0000313" key="5">
    <source>
        <dbReference type="EMBL" id="OQV22674.1"/>
    </source>
</evidence>
<dbReference type="PROSITE" id="PS50405">
    <property type="entry name" value="GST_CTER"/>
    <property type="match status" value="1"/>
</dbReference>
<dbReference type="Gene3D" id="3.40.30.10">
    <property type="entry name" value="Glutaredoxin"/>
    <property type="match status" value="1"/>
</dbReference>
<dbReference type="Gene3D" id="1.20.1050.10">
    <property type="match status" value="1"/>
</dbReference>
<dbReference type="Proteomes" id="UP000192578">
    <property type="component" value="Unassembled WGS sequence"/>
</dbReference>
<dbReference type="SUPFAM" id="SSF47616">
    <property type="entry name" value="GST C-terminal domain-like"/>
    <property type="match status" value="1"/>
</dbReference>
<evidence type="ECO:0000259" key="3">
    <source>
        <dbReference type="PROSITE" id="PS50404"/>
    </source>
</evidence>
<dbReference type="InterPro" id="IPR036249">
    <property type="entry name" value="Thioredoxin-like_sf"/>
</dbReference>
<dbReference type="SUPFAM" id="SSF52833">
    <property type="entry name" value="Thioredoxin-like"/>
    <property type="match status" value="1"/>
</dbReference>
<dbReference type="InterPro" id="IPR040079">
    <property type="entry name" value="Glutathione_S-Trfase"/>
</dbReference>
<dbReference type="InterPro" id="IPR036282">
    <property type="entry name" value="Glutathione-S-Trfase_C_sf"/>
</dbReference>
<evidence type="ECO:0000259" key="4">
    <source>
        <dbReference type="PROSITE" id="PS50405"/>
    </source>
</evidence>
<gene>
    <name evidence="5" type="ORF">BV898_03499</name>
</gene>
<dbReference type="SFLD" id="SFLDS00019">
    <property type="entry name" value="Glutathione_Transferase_(cytos"/>
    <property type="match status" value="1"/>
</dbReference>
<evidence type="ECO:0000313" key="6">
    <source>
        <dbReference type="Proteomes" id="UP000192578"/>
    </source>
</evidence>
<keyword evidence="6" id="KW-1185">Reference proteome</keyword>
<comment type="catalytic activity">
    <reaction evidence="2">
        <text>RX + glutathione = an S-substituted glutathione + a halide anion + H(+)</text>
        <dbReference type="Rhea" id="RHEA:16437"/>
        <dbReference type="ChEBI" id="CHEBI:15378"/>
        <dbReference type="ChEBI" id="CHEBI:16042"/>
        <dbReference type="ChEBI" id="CHEBI:17792"/>
        <dbReference type="ChEBI" id="CHEBI:57925"/>
        <dbReference type="ChEBI" id="CHEBI:90779"/>
        <dbReference type="EC" id="2.5.1.18"/>
    </reaction>
</comment>
<dbReference type="GO" id="GO:0004602">
    <property type="term" value="F:glutathione peroxidase activity"/>
    <property type="evidence" value="ECO:0007669"/>
    <property type="project" value="UniProtKB-ARBA"/>
</dbReference>
<dbReference type="InterPro" id="IPR004046">
    <property type="entry name" value="GST_C"/>
</dbReference>
<dbReference type="PANTHER" id="PTHR11571">
    <property type="entry name" value="GLUTATHIONE S-TRANSFERASE"/>
    <property type="match status" value="1"/>
</dbReference>
<accession>A0A1W0X5M1</accession>
<dbReference type="PROSITE" id="PS50404">
    <property type="entry name" value="GST_NTER"/>
    <property type="match status" value="1"/>
</dbReference>
<organism evidence="5 6">
    <name type="scientific">Hypsibius exemplaris</name>
    <name type="common">Freshwater tardigrade</name>
    <dbReference type="NCBI Taxonomy" id="2072580"/>
    <lineage>
        <taxon>Eukaryota</taxon>
        <taxon>Metazoa</taxon>
        <taxon>Ecdysozoa</taxon>
        <taxon>Tardigrada</taxon>
        <taxon>Eutardigrada</taxon>
        <taxon>Parachela</taxon>
        <taxon>Hypsibioidea</taxon>
        <taxon>Hypsibiidae</taxon>
        <taxon>Hypsibius</taxon>
    </lineage>
</organism>
<dbReference type="AlphaFoldDB" id="A0A1W0X5M1"/>
<dbReference type="InterPro" id="IPR004045">
    <property type="entry name" value="Glutathione_S-Trfase_N"/>
</dbReference>
<reference evidence="6" key="1">
    <citation type="submission" date="2017-01" db="EMBL/GenBank/DDBJ databases">
        <title>Comparative genomics of anhydrobiosis in the tardigrade Hypsibius dujardini.</title>
        <authorList>
            <person name="Yoshida Y."/>
            <person name="Koutsovoulos G."/>
            <person name="Laetsch D."/>
            <person name="Stevens L."/>
            <person name="Kumar S."/>
            <person name="Horikawa D."/>
            <person name="Ishino K."/>
            <person name="Komine S."/>
            <person name="Tomita M."/>
            <person name="Blaxter M."/>
            <person name="Arakawa K."/>
        </authorList>
    </citation>
    <scope>NUCLEOTIDE SEQUENCE [LARGE SCALE GENOMIC DNA]</scope>
    <source>
        <strain evidence="6">Z151</strain>
    </source>
</reference>
<dbReference type="SFLD" id="SFLDG01205">
    <property type="entry name" value="AMPS.1"/>
    <property type="match status" value="1"/>
</dbReference>
<sequence>MSQPSYKLTYFDARGLAEPIRLLLAYVKIPFEDVRTKEWASLKPKTPFRQIPILEFDGKQFGQSHAITRYLAKKHKLAGTNDEEQLLVDGVADYVKDIFAARLKWWFEKDPETKKKLQEEYFKTNLVAQAEILQALLKEGGGQFFVPSGVTFADFVVANEFFSLKKHYPTALEPFPELKAHLERVHNLPGIKEWVAQRPDTDN</sequence>
<dbReference type="PANTHER" id="PTHR11571:SF150">
    <property type="entry name" value="GLUTATHIONE S-TRANSFERASE"/>
    <property type="match status" value="1"/>
</dbReference>
<comment type="caution">
    <text evidence="5">The sequence shown here is derived from an EMBL/GenBank/DDBJ whole genome shotgun (WGS) entry which is preliminary data.</text>
</comment>
<dbReference type="Pfam" id="PF14497">
    <property type="entry name" value="GST_C_3"/>
    <property type="match status" value="1"/>
</dbReference>
<proteinExistence type="predicted"/>
<evidence type="ECO:0000256" key="2">
    <source>
        <dbReference type="ARBA" id="ARBA00047960"/>
    </source>
</evidence>
<dbReference type="FunFam" id="1.20.1050.10:FF:000030">
    <property type="entry name" value="Glutathione S-transferase S1"/>
    <property type="match status" value="1"/>
</dbReference>
<dbReference type="GO" id="GO:0006749">
    <property type="term" value="P:glutathione metabolic process"/>
    <property type="evidence" value="ECO:0007669"/>
    <property type="project" value="TreeGrafter"/>
</dbReference>
<dbReference type="OrthoDB" id="414243at2759"/>
<dbReference type="CDD" id="cd03039">
    <property type="entry name" value="GST_N_Sigma_like"/>
    <property type="match status" value="1"/>
</dbReference>
<feature type="domain" description="GST N-terminal" evidence="3">
    <location>
        <begin position="4"/>
        <end position="79"/>
    </location>
</feature>
<dbReference type="InterPro" id="IPR010987">
    <property type="entry name" value="Glutathione-S-Trfase_C-like"/>
</dbReference>
<dbReference type="CDD" id="cd03192">
    <property type="entry name" value="GST_C_Sigma_like"/>
    <property type="match status" value="1"/>
</dbReference>
<evidence type="ECO:0000256" key="1">
    <source>
        <dbReference type="ARBA" id="ARBA00012452"/>
    </source>
</evidence>
<dbReference type="InterPro" id="IPR050213">
    <property type="entry name" value="GST_superfamily"/>
</dbReference>
<dbReference type="SFLD" id="SFLDG00363">
    <property type="entry name" value="AMPS_(cytGST):_Alpha-__Mu-__Pi"/>
    <property type="match status" value="1"/>
</dbReference>
<protein>
    <recommendedName>
        <fullName evidence="1">glutathione transferase</fullName>
        <ecNumber evidence="1">2.5.1.18</ecNumber>
    </recommendedName>
</protein>
<dbReference type="EMBL" id="MTYJ01000016">
    <property type="protein sequence ID" value="OQV22674.1"/>
    <property type="molecule type" value="Genomic_DNA"/>
</dbReference>
<dbReference type="Pfam" id="PF02798">
    <property type="entry name" value="GST_N"/>
    <property type="match status" value="1"/>
</dbReference>
<dbReference type="GO" id="GO:0004364">
    <property type="term" value="F:glutathione transferase activity"/>
    <property type="evidence" value="ECO:0007669"/>
    <property type="project" value="UniProtKB-EC"/>
</dbReference>
<dbReference type="EC" id="2.5.1.18" evidence="1"/>